<dbReference type="EMBL" id="AWWV01007084">
    <property type="protein sequence ID" value="OMO98458.1"/>
    <property type="molecule type" value="Genomic_DNA"/>
</dbReference>
<dbReference type="AlphaFoldDB" id="A0A1R3JUF7"/>
<sequence>SKKIDREWRREVMWVAEKKEEGDVSGGE</sequence>
<name>A0A1R3JUF7_COCAP</name>
<gene>
    <name evidence="1" type="ORF">CCACVL1_04216</name>
</gene>
<evidence type="ECO:0000313" key="1">
    <source>
        <dbReference type="EMBL" id="OMO98458.1"/>
    </source>
</evidence>
<dbReference type="Proteomes" id="UP000188268">
    <property type="component" value="Unassembled WGS sequence"/>
</dbReference>
<feature type="non-terminal residue" evidence="1">
    <location>
        <position position="28"/>
    </location>
</feature>
<comment type="caution">
    <text evidence="1">The sequence shown here is derived from an EMBL/GenBank/DDBJ whole genome shotgun (WGS) entry which is preliminary data.</text>
</comment>
<evidence type="ECO:0000313" key="2">
    <source>
        <dbReference type="Proteomes" id="UP000188268"/>
    </source>
</evidence>
<accession>A0A1R3JUF7</accession>
<feature type="non-terminal residue" evidence="1">
    <location>
        <position position="1"/>
    </location>
</feature>
<reference evidence="1 2" key="1">
    <citation type="submission" date="2013-09" db="EMBL/GenBank/DDBJ databases">
        <title>Corchorus capsularis genome sequencing.</title>
        <authorList>
            <person name="Alam M."/>
            <person name="Haque M.S."/>
            <person name="Islam M.S."/>
            <person name="Emdad E.M."/>
            <person name="Islam M.M."/>
            <person name="Ahmed B."/>
            <person name="Halim A."/>
            <person name="Hossen Q.M.M."/>
            <person name="Hossain M.Z."/>
            <person name="Ahmed R."/>
            <person name="Khan M.M."/>
            <person name="Islam R."/>
            <person name="Rashid M.M."/>
            <person name="Khan S.A."/>
            <person name="Rahman M.S."/>
            <person name="Alam M."/>
        </authorList>
    </citation>
    <scope>NUCLEOTIDE SEQUENCE [LARGE SCALE GENOMIC DNA]</scope>
    <source>
        <strain evidence="2">cv. CVL-1</strain>
        <tissue evidence="1">Whole seedling</tissue>
    </source>
</reference>
<organism evidence="1 2">
    <name type="scientific">Corchorus capsularis</name>
    <name type="common">Jute</name>
    <dbReference type="NCBI Taxonomy" id="210143"/>
    <lineage>
        <taxon>Eukaryota</taxon>
        <taxon>Viridiplantae</taxon>
        <taxon>Streptophyta</taxon>
        <taxon>Embryophyta</taxon>
        <taxon>Tracheophyta</taxon>
        <taxon>Spermatophyta</taxon>
        <taxon>Magnoliopsida</taxon>
        <taxon>eudicotyledons</taxon>
        <taxon>Gunneridae</taxon>
        <taxon>Pentapetalae</taxon>
        <taxon>rosids</taxon>
        <taxon>malvids</taxon>
        <taxon>Malvales</taxon>
        <taxon>Malvaceae</taxon>
        <taxon>Grewioideae</taxon>
        <taxon>Apeibeae</taxon>
        <taxon>Corchorus</taxon>
    </lineage>
</organism>
<proteinExistence type="predicted"/>
<keyword evidence="2" id="KW-1185">Reference proteome</keyword>
<protein>
    <submittedName>
        <fullName evidence="1">Uncharacterized protein</fullName>
    </submittedName>
</protein>
<dbReference type="Gramene" id="OMO98458">
    <property type="protein sequence ID" value="OMO98458"/>
    <property type="gene ID" value="CCACVL1_04216"/>
</dbReference>